<feature type="transmembrane region" description="Helical" evidence="18">
    <location>
        <begin position="230"/>
        <end position="252"/>
    </location>
</feature>
<dbReference type="SMART" id="SM01381">
    <property type="entry name" value="7TM_GPCR_Srsx"/>
    <property type="match status" value="1"/>
</dbReference>
<feature type="transmembrane region" description="Helical" evidence="18">
    <location>
        <begin position="315"/>
        <end position="337"/>
    </location>
</feature>
<dbReference type="Proteomes" id="UP001318040">
    <property type="component" value="Chromosome 47"/>
</dbReference>
<dbReference type="SUPFAM" id="SSF81321">
    <property type="entry name" value="Family A G protein-coupled receptor-like"/>
    <property type="match status" value="1"/>
</dbReference>
<dbReference type="Gene3D" id="1.20.1070.10">
    <property type="entry name" value="Rhodopsin 7-helix transmembrane proteins"/>
    <property type="match status" value="1"/>
</dbReference>
<dbReference type="PANTHER" id="PTHR24247">
    <property type="entry name" value="5-HYDROXYTRYPTAMINE RECEPTOR"/>
    <property type="match status" value="1"/>
</dbReference>
<evidence type="ECO:0000256" key="11">
    <source>
        <dbReference type="ARBA" id="ARBA00023139"/>
    </source>
</evidence>
<evidence type="ECO:0000256" key="12">
    <source>
        <dbReference type="ARBA" id="ARBA00023170"/>
    </source>
</evidence>
<name>A0AAJ7U492_PETMA</name>
<evidence type="ECO:0000259" key="19">
    <source>
        <dbReference type="PROSITE" id="PS50262"/>
    </source>
</evidence>
<dbReference type="GO" id="GO:0005886">
    <property type="term" value="C:plasma membrane"/>
    <property type="evidence" value="ECO:0007669"/>
    <property type="project" value="UniProtKB-SubCell"/>
</dbReference>
<dbReference type="InterPro" id="IPR000276">
    <property type="entry name" value="GPCR_Rhodpsn"/>
</dbReference>
<evidence type="ECO:0000256" key="17">
    <source>
        <dbReference type="RuleBase" id="RU000688"/>
    </source>
</evidence>
<dbReference type="PANTHER" id="PTHR24247:SF31">
    <property type="entry name" value="5-HYDROXYTRYPTAMINE RECEPTOR 2B"/>
    <property type="match status" value="1"/>
</dbReference>
<dbReference type="RefSeq" id="XP_032828017.1">
    <property type="nucleotide sequence ID" value="XM_032972126.1"/>
</dbReference>
<dbReference type="GO" id="GO:0007208">
    <property type="term" value="P:phospholipase C-activating serotonin receptor signaling pathway"/>
    <property type="evidence" value="ECO:0007669"/>
    <property type="project" value="TreeGrafter"/>
</dbReference>
<evidence type="ECO:0000256" key="13">
    <source>
        <dbReference type="ARBA" id="ARBA00023224"/>
    </source>
</evidence>
<evidence type="ECO:0000313" key="20">
    <source>
        <dbReference type="Proteomes" id="UP001318040"/>
    </source>
</evidence>
<feature type="transmembrane region" description="Helical" evidence="18">
    <location>
        <begin position="273"/>
        <end position="295"/>
    </location>
</feature>
<dbReference type="GO" id="GO:0007210">
    <property type="term" value="P:serotonin receptor signaling pathway"/>
    <property type="evidence" value="ECO:0007669"/>
    <property type="project" value="TreeGrafter"/>
</dbReference>
<evidence type="ECO:0000256" key="1">
    <source>
        <dbReference type="ARBA" id="ARBA00004651"/>
    </source>
</evidence>
<comment type="similarity">
    <text evidence="17">Belongs to the G-protein coupled receptor 1 family.</text>
</comment>
<feature type="transmembrane region" description="Helical" evidence="18">
    <location>
        <begin position="157"/>
        <end position="181"/>
    </location>
</feature>
<keyword evidence="14" id="KW-0449">Lipoprotein</keyword>
<dbReference type="InterPro" id="IPR017452">
    <property type="entry name" value="GPCR_Rhodpsn_7TM"/>
</dbReference>
<dbReference type="GO" id="GO:0030594">
    <property type="term" value="F:neurotransmitter receptor activity"/>
    <property type="evidence" value="ECO:0007669"/>
    <property type="project" value="TreeGrafter"/>
</dbReference>
<evidence type="ECO:0000256" key="16">
    <source>
        <dbReference type="ARBA" id="ARBA00034102"/>
    </source>
</evidence>
<protein>
    <recommendedName>
        <fullName evidence="2">5-hydroxytryptamine receptor 2B</fullName>
    </recommendedName>
    <alternativeName>
        <fullName evidence="15">Serotonin receptor 2B</fullName>
    </alternativeName>
</protein>
<keyword evidence="13 17" id="KW-0807">Transducer</keyword>
<dbReference type="GO" id="GO:0045202">
    <property type="term" value="C:synapse"/>
    <property type="evidence" value="ECO:0007669"/>
    <property type="project" value="UniProtKB-SubCell"/>
</dbReference>
<keyword evidence="10 18" id="KW-0472">Membrane</keyword>
<keyword evidence="9 17" id="KW-0297">G-protein coupled receptor</keyword>
<dbReference type="GO" id="GO:0007187">
    <property type="term" value="P:G protein-coupled receptor signaling pathway, coupled to cyclic nucleotide second messenger"/>
    <property type="evidence" value="ECO:0007669"/>
    <property type="project" value="TreeGrafter"/>
</dbReference>
<evidence type="ECO:0000256" key="2">
    <source>
        <dbReference type="ARBA" id="ARBA00017581"/>
    </source>
</evidence>
<feature type="transmembrane region" description="Helical" evidence="18">
    <location>
        <begin position="476"/>
        <end position="495"/>
    </location>
</feature>
<evidence type="ECO:0000256" key="4">
    <source>
        <dbReference type="ARBA" id="ARBA00022599"/>
    </source>
</evidence>
<dbReference type="GO" id="GO:0030425">
    <property type="term" value="C:dendrite"/>
    <property type="evidence" value="ECO:0007669"/>
    <property type="project" value="TreeGrafter"/>
</dbReference>
<dbReference type="PROSITE" id="PS50262">
    <property type="entry name" value="G_PROTEIN_RECEP_F1_2"/>
    <property type="match status" value="1"/>
</dbReference>
<keyword evidence="12 17" id="KW-0675">Receptor</keyword>
<dbReference type="RefSeq" id="XP_032828018.1">
    <property type="nucleotide sequence ID" value="XM_032972127.1"/>
</dbReference>
<gene>
    <name evidence="21 22" type="primary">LOC116952606</name>
</gene>
<evidence type="ECO:0000256" key="10">
    <source>
        <dbReference type="ARBA" id="ARBA00023136"/>
    </source>
</evidence>
<comment type="subcellular location">
    <subcellularLocation>
        <location evidence="1">Cell membrane</location>
        <topology evidence="1">Multi-pass membrane protein</topology>
    </subcellularLocation>
    <subcellularLocation>
        <location evidence="16">Synapse</location>
        <location evidence="16">Synaptosome</location>
    </subcellularLocation>
</comment>
<evidence type="ECO:0000256" key="7">
    <source>
        <dbReference type="ARBA" id="ARBA00022989"/>
    </source>
</evidence>
<evidence type="ECO:0000256" key="8">
    <source>
        <dbReference type="ARBA" id="ARBA00023018"/>
    </source>
</evidence>
<evidence type="ECO:0000256" key="14">
    <source>
        <dbReference type="ARBA" id="ARBA00023288"/>
    </source>
</evidence>
<keyword evidence="11" id="KW-0564">Palmitate</keyword>
<accession>A0AAJ7U492</accession>
<organism evidence="20 22">
    <name type="scientific">Petromyzon marinus</name>
    <name type="common">Sea lamprey</name>
    <dbReference type="NCBI Taxonomy" id="7757"/>
    <lineage>
        <taxon>Eukaryota</taxon>
        <taxon>Metazoa</taxon>
        <taxon>Chordata</taxon>
        <taxon>Craniata</taxon>
        <taxon>Vertebrata</taxon>
        <taxon>Cyclostomata</taxon>
        <taxon>Hyperoartia</taxon>
        <taxon>Petromyzontiformes</taxon>
        <taxon>Petromyzontidae</taxon>
        <taxon>Petromyzon</taxon>
    </lineage>
</organism>
<reference evidence="21 22" key="1">
    <citation type="submission" date="2025-04" db="UniProtKB">
        <authorList>
            <consortium name="RefSeq"/>
        </authorList>
    </citation>
    <scope>IDENTIFICATION</scope>
    <source>
        <tissue evidence="21 22">Sperm</tissue>
    </source>
</reference>
<evidence type="ECO:0000256" key="18">
    <source>
        <dbReference type="SAM" id="Phobius"/>
    </source>
</evidence>
<proteinExistence type="inferred from homology"/>
<feature type="transmembrane region" description="Helical" evidence="18">
    <location>
        <begin position="193"/>
        <end position="218"/>
    </location>
</feature>
<keyword evidence="20" id="KW-1185">Reference proteome</keyword>
<keyword evidence="4" id="KW-0771">Synaptosome</keyword>
<dbReference type="KEGG" id="pmrn:116952606"/>
<dbReference type="Pfam" id="PF00001">
    <property type="entry name" value="7tm_1"/>
    <property type="match status" value="1"/>
</dbReference>
<dbReference type="PROSITE" id="PS00237">
    <property type="entry name" value="G_PROTEIN_RECEP_F1_1"/>
    <property type="match status" value="1"/>
</dbReference>
<dbReference type="GO" id="GO:0004993">
    <property type="term" value="F:G protein-coupled serotonin receptor activity"/>
    <property type="evidence" value="ECO:0007669"/>
    <property type="project" value="TreeGrafter"/>
</dbReference>
<evidence type="ECO:0000256" key="5">
    <source>
        <dbReference type="ARBA" id="ARBA00022610"/>
    </source>
</evidence>
<feature type="domain" description="G-protein coupled receptors family 1 profile" evidence="19">
    <location>
        <begin position="172"/>
        <end position="492"/>
    </location>
</feature>
<sequence>MADAGYLLLSALANNASVPARGRFATTHGGGAATAAGPVMAAVPWEPRHLLRDGTAAADPGNRASALNSSVQTLIAGLLSEQSVPPWGNATVPASTASAPTPTPVPGGGAQNCSAGGGVGAGSGGTGGGGNCTVLSPGLACATAAAVAGPDGAELNWPALLFLLVVVLTVGGNLLVILAVWLEKKLQTATNYFLMSLAVADLLVGLTVMPISVINILYNMRWPLPCEMCPVWVFLDVLFSTASIMHLCAISLDRYIAIKRPIQHSRFNSRSKTLLKITAVWAISIGIASPIPVLGLQDQQHVFVNGACILNIQNFIIYGSVVSFFLPLLIMVVIYVLTIRLLRGQVGLMEVSRGSSSVSAVTSASTRRGSEHQRVIFRHKETLERLPTLLDGERLSAVGGAAAAVAASMGTLRRTQAAHSRSAQALSNERRASKVLGIVFTLFLVMWCPFFVTNVTSALCPESLCSVEAMAKLMDIFVWVGYVSSGVNPLVYTLFNQTYRQAFRRYVACDFRRARHRSSSKELTQATVLGSRRRASLAPNGRLHSVDSAAIGVVGAGHHHNGHRHRRLSEAAVSQAEWCGVAALSADAAPVARHVYEGTSCV</sequence>
<keyword evidence="7 18" id="KW-1133">Transmembrane helix</keyword>
<keyword evidence="6 17" id="KW-0812">Transmembrane</keyword>
<evidence type="ECO:0000313" key="22">
    <source>
        <dbReference type="RefSeq" id="XP_032828018.1"/>
    </source>
</evidence>
<keyword evidence="5" id="KW-0085">Behavior</keyword>
<evidence type="ECO:0000256" key="9">
    <source>
        <dbReference type="ARBA" id="ARBA00023040"/>
    </source>
</evidence>
<dbReference type="AlphaFoldDB" id="A0AAJ7U492"/>
<evidence type="ECO:0000256" key="3">
    <source>
        <dbReference type="ARBA" id="ARBA00022475"/>
    </source>
</evidence>
<keyword evidence="8" id="KW-0770">Synapse</keyword>
<keyword evidence="3" id="KW-1003">Cell membrane</keyword>
<dbReference type="GO" id="GO:0051209">
    <property type="term" value="P:release of sequestered calcium ion into cytosol"/>
    <property type="evidence" value="ECO:0007669"/>
    <property type="project" value="TreeGrafter"/>
</dbReference>
<dbReference type="GO" id="GO:0007268">
    <property type="term" value="P:chemical synaptic transmission"/>
    <property type="evidence" value="ECO:0007669"/>
    <property type="project" value="TreeGrafter"/>
</dbReference>
<evidence type="ECO:0000313" key="21">
    <source>
        <dbReference type="RefSeq" id="XP_032828017.1"/>
    </source>
</evidence>
<dbReference type="PRINTS" id="PR00237">
    <property type="entry name" value="GPCRRHODOPSN"/>
</dbReference>
<evidence type="ECO:0000256" key="6">
    <source>
        <dbReference type="ARBA" id="ARBA00022692"/>
    </source>
</evidence>
<feature type="transmembrane region" description="Helical" evidence="18">
    <location>
        <begin position="435"/>
        <end position="456"/>
    </location>
</feature>
<evidence type="ECO:0000256" key="15">
    <source>
        <dbReference type="ARBA" id="ARBA00032260"/>
    </source>
</evidence>